<keyword evidence="1" id="KW-1133">Transmembrane helix</keyword>
<accession>A0ABN6Y0N3</accession>
<organism evidence="2 3">
    <name type="scientific">Frondihabitans sucicola</name>
    <dbReference type="NCBI Taxonomy" id="1268041"/>
    <lineage>
        <taxon>Bacteria</taxon>
        <taxon>Bacillati</taxon>
        <taxon>Actinomycetota</taxon>
        <taxon>Actinomycetes</taxon>
        <taxon>Micrococcales</taxon>
        <taxon>Microbacteriaceae</taxon>
        <taxon>Frondihabitans</taxon>
    </lineage>
</organism>
<evidence type="ECO:0000313" key="2">
    <source>
        <dbReference type="EMBL" id="BDZ49533.1"/>
    </source>
</evidence>
<sequence>MALGEVDSSNTTAKAKARRKNRVIAVVVLILVVVVPIGLFVVGPTALGAYDDAHSTSVTCVVTDAKAGVASTRSTKGIGTSQPQVVIQTRECGKLLLQHGVTAENRSHLAASFIRGDRYKFTVGAGSFHLRWLTGLLHVSPVVDRYHKAT</sequence>
<keyword evidence="3" id="KW-1185">Reference proteome</keyword>
<protein>
    <recommendedName>
        <fullName evidence="4">DUF4307 domain-containing protein</fullName>
    </recommendedName>
</protein>
<evidence type="ECO:0000256" key="1">
    <source>
        <dbReference type="SAM" id="Phobius"/>
    </source>
</evidence>
<evidence type="ECO:0000313" key="3">
    <source>
        <dbReference type="Proteomes" id="UP001321486"/>
    </source>
</evidence>
<keyword evidence="1" id="KW-0472">Membrane</keyword>
<evidence type="ECO:0008006" key="4">
    <source>
        <dbReference type="Google" id="ProtNLM"/>
    </source>
</evidence>
<proteinExistence type="predicted"/>
<name>A0ABN6Y0N3_9MICO</name>
<feature type="transmembrane region" description="Helical" evidence="1">
    <location>
        <begin position="23"/>
        <end position="50"/>
    </location>
</feature>
<reference evidence="3" key="1">
    <citation type="journal article" date="2019" name="Int. J. Syst. Evol. Microbiol.">
        <title>The Global Catalogue of Microorganisms (GCM) 10K type strain sequencing project: providing services to taxonomists for standard genome sequencing and annotation.</title>
        <authorList>
            <consortium name="The Broad Institute Genomics Platform"/>
            <consortium name="The Broad Institute Genome Sequencing Center for Infectious Disease"/>
            <person name="Wu L."/>
            <person name="Ma J."/>
        </authorList>
    </citation>
    <scope>NUCLEOTIDE SEQUENCE [LARGE SCALE GENOMIC DNA]</scope>
    <source>
        <strain evidence="3">NBRC 108728</strain>
    </source>
</reference>
<keyword evidence="1" id="KW-0812">Transmembrane</keyword>
<gene>
    <name evidence="2" type="ORF">GCM10025867_17740</name>
</gene>
<dbReference type="EMBL" id="AP027732">
    <property type="protein sequence ID" value="BDZ49533.1"/>
    <property type="molecule type" value="Genomic_DNA"/>
</dbReference>
<dbReference type="Proteomes" id="UP001321486">
    <property type="component" value="Chromosome"/>
</dbReference>
<dbReference type="RefSeq" id="WP_286346304.1">
    <property type="nucleotide sequence ID" value="NZ_AP027732.1"/>
</dbReference>